<dbReference type="GO" id="GO:0005199">
    <property type="term" value="F:structural constituent of cell wall"/>
    <property type="evidence" value="ECO:0007669"/>
    <property type="project" value="InterPro"/>
</dbReference>
<evidence type="ECO:0000256" key="1">
    <source>
        <dbReference type="ARBA" id="ARBA00022729"/>
    </source>
</evidence>
<dbReference type="PROSITE" id="PS50256">
    <property type="entry name" value="PIR_REPEAT_2"/>
    <property type="match status" value="3"/>
</dbReference>
<keyword evidence="2" id="KW-0677">Repeat</keyword>
<dbReference type="PANTHER" id="PTHR47254">
    <property type="entry name" value="CELL WALL MANNOPROTEIN CIS3-RELATED"/>
    <property type="match status" value="1"/>
</dbReference>
<evidence type="ECO:0000256" key="2">
    <source>
        <dbReference type="ARBA" id="ARBA00022737"/>
    </source>
</evidence>
<feature type="chain" id="PRO_5018312066" description="Cell wall mannoprotein PIR1-like C-terminal domain-containing protein" evidence="3">
    <location>
        <begin position="17"/>
        <end position="332"/>
    </location>
</feature>
<feature type="domain" description="Cell wall mannoprotein PIR1-like C-terminal" evidence="4">
    <location>
        <begin position="68"/>
        <end position="141"/>
    </location>
</feature>
<gene>
    <name evidence="5" type="ORF">D0860_01729</name>
</gene>
<dbReference type="InterPro" id="IPR054508">
    <property type="entry name" value="PIR1-like_C"/>
</dbReference>
<comment type="caution">
    <text evidence="5">The sequence shown here is derived from an EMBL/GenBank/DDBJ whole genome shotgun (WGS) entry which is preliminary data.</text>
</comment>
<dbReference type="PANTHER" id="PTHR47254:SF2">
    <property type="entry name" value="COVALENTLY-LINKED CELL WALL PROTEIN"/>
    <property type="match status" value="1"/>
</dbReference>
<feature type="signal peptide" evidence="3">
    <location>
        <begin position="1"/>
        <end position="16"/>
    </location>
</feature>
<proteinExistence type="predicted"/>
<dbReference type="GO" id="GO:0009277">
    <property type="term" value="C:fungal-type cell wall"/>
    <property type="evidence" value="ECO:0007669"/>
    <property type="project" value="TreeGrafter"/>
</dbReference>
<protein>
    <recommendedName>
        <fullName evidence="4">Cell wall mannoprotein PIR1-like C-terminal domain-containing protein</fullName>
    </recommendedName>
</protein>
<name>A0A3M7HPW0_HORWE</name>
<keyword evidence="1 3" id="KW-0732">Signal</keyword>
<evidence type="ECO:0000259" key="4">
    <source>
        <dbReference type="Pfam" id="PF22799"/>
    </source>
</evidence>
<dbReference type="Pfam" id="PF00399">
    <property type="entry name" value="PIR"/>
    <property type="match status" value="3"/>
</dbReference>
<dbReference type="AlphaFoldDB" id="A0A3M7HPW0"/>
<evidence type="ECO:0000256" key="3">
    <source>
        <dbReference type="SAM" id="SignalP"/>
    </source>
</evidence>
<sequence>MRSAFAPFALAALASATPMPQAGSSAAADCSSSYDGEFMIQVVNVTSSAKRSVQKRQDKVLTMTLQDGVLKDDEGRTGYIASNNQFQFDAPPQANALETSGFSICSNGSLALDGTAIWYQCLSGDFYNLYDENDAAQCSPVYINAIGGGSSASASASGVASQIPDGQVTASPVPSAAVCQLADGQPQNDANCVSQIGDGQIQAPTGAPVTQIGNFFFNYARTSWINVLTKDTGDGQIQAPTSTAAPVTQISDGQIQAPTSTAAPVTQIGDGQIQAPSAGTGTPAAPTNGTAIASPTMSPSASAEAYTGAAATFGYSGELFAIAAGLVAVAML</sequence>
<organism evidence="5 6">
    <name type="scientific">Hortaea werneckii</name>
    <name type="common">Black yeast</name>
    <name type="synonym">Cladosporium werneckii</name>
    <dbReference type="NCBI Taxonomy" id="91943"/>
    <lineage>
        <taxon>Eukaryota</taxon>
        <taxon>Fungi</taxon>
        <taxon>Dikarya</taxon>
        <taxon>Ascomycota</taxon>
        <taxon>Pezizomycotina</taxon>
        <taxon>Dothideomycetes</taxon>
        <taxon>Dothideomycetidae</taxon>
        <taxon>Mycosphaerellales</taxon>
        <taxon>Teratosphaeriaceae</taxon>
        <taxon>Hortaea</taxon>
    </lineage>
</organism>
<dbReference type="Pfam" id="PF22799">
    <property type="entry name" value="PIR1-like_C"/>
    <property type="match status" value="1"/>
</dbReference>
<evidence type="ECO:0000313" key="5">
    <source>
        <dbReference type="EMBL" id="RMZ15238.1"/>
    </source>
</evidence>
<dbReference type="Proteomes" id="UP000280598">
    <property type="component" value="Unassembled WGS sequence"/>
</dbReference>
<dbReference type="VEuPathDB" id="FungiDB:BTJ68_01477"/>
<dbReference type="InterPro" id="IPR051153">
    <property type="entry name" value="Yeast_CWMannoprotein_PIR"/>
</dbReference>
<reference evidence="5 6" key="1">
    <citation type="journal article" date="2018" name="BMC Genomics">
        <title>Genomic evidence for intraspecific hybridization in a clonal and extremely halotolerant yeast.</title>
        <authorList>
            <person name="Gostincar C."/>
            <person name="Stajich J.E."/>
            <person name="Zupancic J."/>
            <person name="Zalar P."/>
            <person name="Gunde-Cimerman N."/>
        </authorList>
    </citation>
    <scope>NUCLEOTIDE SEQUENCE [LARGE SCALE GENOMIC DNA]</scope>
    <source>
        <strain evidence="5 6">EXF-562</strain>
    </source>
</reference>
<accession>A0A3M7HPW0</accession>
<evidence type="ECO:0000313" key="6">
    <source>
        <dbReference type="Proteomes" id="UP000280598"/>
    </source>
</evidence>
<dbReference type="EMBL" id="QWIS01000021">
    <property type="protein sequence ID" value="RMZ15238.1"/>
    <property type="molecule type" value="Genomic_DNA"/>
</dbReference>
<dbReference type="InterPro" id="IPR000420">
    <property type="entry name" value="Yeast_PIR_rpt"/>
</dbReference>
<dbReference type="GO" id="GO:0031505">
    <property type="term" value="P:fungal-type cell wall organization"/>
    <property type="evidence" value="ECO:0007669"/>
    <property type="project" value="TreeGrafter"/>
</dbReference>